<keyword evidence="1" id="KW-0732">Signal</keyword>
<accession>A0A1K1SIP9</accession>
<dbReference type="EMBL" id="FPIZ01000023">
    <property type="protein sequence ID" value="SFW84020.1"/>
    <property type="molecule type" value="Genomic_DNA"/>
</dbReference>
<evidence type="ECO:0000313" key="2">
    <source>
        <dbReference type="EMBL" id="SFW84020.1"/>
    </source>
</evidence>
<dbReference type="RefSeq" id="WP_072364602.1">
    <property type="nucleotide sequence ID" value="NZ_CBHWAX010000114.1"/>
</dbReference>
<evidence type="ECO:0000313" key="3">
    <source>
        <dbReference type="EMBL" id="WQG92649.1"/>
    </source>
</evidence>
<keyword evidence="5" id="KW-1185">Reference proteome</keyword>
<dbReference type="Proteomes" id="UP001326715">
    <property type="component" value="Chromosome"/>
</dbReference>
<reference evidence="3 5" key="2">
    <citation type="submission" date="2023-11" db="EMBL/GenBank/DDBJ databases">
        <title>MicrobeMod: A computational toolkit for identifying prokaryotic methylation and restriction-modification with nanopore sequencing.</title>
        <authorList>
            <person name="Crits-Christoph A."/>
            <person name="Kang S.C."/>
            <person name="Lee H."/>
            <person name="Ostrov N."/>
        </authorList>
    </citation>
    <scope>NUCLEOTIDE SEQUENCE [LARGE SCALE GENOMIC DNA]</scope>
    <source>
        <strain evidence="3 5">ATCC 23090</strain>
    </source>
</reference>
<evidence type="ECO:0000256" key="1">
    <source>
        <dbReference type="SAM" id="SignalP"/>
    </source>
</evidence>
<evidence type="ECO:0000313" key="4">
    <source>
        <dbReference type="Proteomes" id="UP000183788"/>
    </source>
</evidence>
<feature type="chain" id="PRO_5013018400" evidence="1">
    <location>
        <begin position="20"/>
        <end position="162"/>
    </location>
</feature>
<dbReference type="Proteomes" id="UP000183788">
    <property type="component" value="Unassembled WGS sequence"/>
</dbReference>
<feature type="signal peptide" evidence="1">
    <location>
        <begin position="1"/>
        <end position="19"/>
    </location>
</feature>
<evidence type="ECO:0000313" key="5">
    <source>
        <dbReference type="Proteomes" id="UP001326715"/>
    </source>
</evidence>
<proteinExistence type="predicted"/>
<dbReference type="EMBL" id="CP140154">
    <property type="protein sequence ID" value="WQG92649.1"/>
    <property type="molecule type" value="Genomic_DNA"/>
</dbReference>
<sequence>MKTTLSILLIFICSLNGFAQKKWNTEIPKQIIIVRSTKSYDEALTAAKDASKKLGKKLDLRDLVPDKKIGLTWPEGLCKTGESDEKYFPYYPARGDGNAENDDYISVEYSDGYKGFAKGFYIVVAGITDASGVAAAKQLADVKKVYKDAYGKRAMIWYGTMD</sequence>
<dbReference type="OrthoDB" id="666021at2"/>
<organism evidence="2 4">
    <name type="scientific">Chitinophaga sancti</name>
    <dbReference type="NCBI Taxonomy" id="1004"/>
    <lineage>
        <taxon>Bacteria</taxon>
        <taxon>Pseudomonadati</taxon>
        <taxon>Bacteroidota</taxon>
        <taxon>Chitinophagia</taxon>
        <taxon>Chitinophagales</taxon>
        <taxon>Chitinophagaceae</taxon>
        <taxon>Chitinophaga</taxon>
    </lineage>
</organism>
<gene>
    <name evidence="2" type="ORF">SAMN05661012_05496</name>
    <name evidence="3" type="ORF">SR876_14115</name>
</gene>
<dbReference type="STRING" id="1004.SAMN05661012_05496"/>
<name>A0A1K1SIP9_9BACT</name>
<reference evidence="2 4" key="1">
    <citation type="submission" date="2016-11" db="EMBL/GenBank/DDBJ databases">
        <authorList>
            <person name="Jaros S."/>
            <person name="Januszkiewicz K."/>
            <person name="Wedrychowicz H."/>
        </authorList>
    </citation>
    <scope>NUCLEOTIDE SEQUENCE [LARGE SCALE GENOMIC DNA]</scope>
    <source>
        <strain evidence="2 4">DSM 784</strain>
    </source>
</reference>
<protein>
    <submittedName>
        <fullName evidence="2">Uncharacterized protein</fullName>
    </submittedName>
</protein>
<dbReference type="AlphaFoldDB" id="A0A1K1SIP9"/>